<sequence length="128" mass="14150">MSGAARALHCLAQRVSTLCRQVSKKPHRVRIGQCGVFVECLVGDFNSLFPLVAFEIAVKFAVWASTVIDFFQELGIRQNCLHLFEDGTPYKRLYYTLPQRKWVLVACGGLTKAANQSPWGSDKGSAGT</sequence>
<reference evidence="2" key="1">
    <citation type="journal article" date="2013" name="Nat. Genet.">
        <title>The draft genomes of soft-shell turtle and green sea turtle yield insights into the development and evolution of the turtle-specific body plan.</title>
        <authorList>
            <person name="Wang Z."/>
            <person name="Pascual-Anaya J."/>
            <person name="Zadissa A."/>
            <person name="Li W."/>
            <person name="Niimura Y."/>
            <person name="Huang Z."/>
            <person name="Li C."/>
            <person name="White S."/>
            <person name="Xiong Z."/>
            <person name="Fang D."/>
            <person name="Wang B."/>
            <person name="Ming Y."/>
            <person name="Chen Y."/>
            <person name="Zheng Y."/>
            <person name="Kuraku S."/>
            <person name="Pignatelli M."/>
            <person name="Herrero J."/>
            <person name="Beal K."/>
            <person name="Nozawa M."/>
            <person name="Li Q."/>
            <person name="Wang J."/>
            <person name="Zhang H."/>
            <person name="Yu L."/>
            <person name="Shigenobu S."/>
            <person name="Wang J."/>
            <person name="Liu J."/>
            <person name="Flicek P."/>
            <person name="Searle S."/>
            <person name="Wang J."/>
            <person name="Kuratani S."/>
            <person name="Yin Y."/>
            <person name="Aken B."/>
            <person name="Zhang G."/>
            <person name="Irie N."/>
        </authorList>
    </citation>
    <scope>NUCLEOTIDE SEQUENCE [LARGE SCALE GENOMIC DNA]</scope>
</reference>
<name>M7BK49_CHEMY</name>
<accession>M7BK49</accession>
<protein>
    <submittedName>
        <fullName evidence="1">Uncharacterized protein</fullName>
    </submittedName>
</protein>
<dbReference type="Proteomes" id="UP000031443">
    <property type="component" value="Unassembled WGS sequence"/>
</dbReference>
<gene>
    <name evidence="1" type="ORF">UY3_14314</name>
</gene>
<dbReference type="EMBL" id="KB562345">
    <property type="protein sequence ID" value="EMP28587.1"/>
    <property type="molecule type" value="Genomic_DNA"/>
</dbReference>
<keyword evidence="2" id="KW-1185">Reference proteome</keyword>
<organism evidence="1 2">
    <name type="scientific">Chelonia mydas</name>
    <name type="common">Green sea-turtle</name>
    <name type="synonym">Chelonia agassizi</name>
    <dbReference type="NCBI Taxonomy" id="8469"/>
    <lineage>
        <taxon>Eukaryota</taxon>
        <taxon>Metazoa</taxon>
        <taxon>Chordata</taxon>
        <taxon>Craniata</taxon>
        <taxon>Vertebrata</taxon>
        <taxon>Euteleostomi</taxon>
        <taxon>Archelosauria</taxon>
        <taxon>Testudinata</taxon>
        <taxon>Testudines</taxon>
        <taxon>Cryptodira</taxon>
        <taxon>Durocryptodira</taxon>
        <taxon>Americhelydia</taxon>
        <taxon>Chelonioidea</taxon>
        <taxon>Cheloniidae</taxon>
        <taxon>Chelonia</taxon>
    </lineage>
</organism>
<dbReference type="AlphaFoldDB" id="M7BK49"/>
<evidence type="ECO:0000313" key="2">
    <source>
        <dbReference type="Proteomes" id="UP000031443"/>
    </source>
</evidence>
<evidence type="ECO:0000313" key="1">
    <source>
        <dbReference type="EMBL" id="EMP28587.1"/>
    </source>
</evidence>
<proteinExistence type="predicted"/>